<dbReference type="GO" id="GO:0004325">
    <property type="term" value="F:ferrochelatase activity"/>
    <property type="evidence" value="ECO:0007669"/>
    <property type="project" value="InterPro"/>
</dbReference>
<accession>A0A7G6E1D8</accession>
<evidence type="ECO:0000256" key="2">
    <source>
        <dbReference type="ARBA" id="ARBA00012400"/>
    </source>
</evidence>
<organism evidence="8 9">
    <name type="scientific">Thermanaerosceptrum fracticalcis</name>
    <dbReference type="NCBI Taxonomy" id="1712410"/>
    <lineage>
        <taxon>Bacteria</taxon>
        <taxon>Bacillati</taxon>
        <taxon>Bacillota</taxon>
        <taxon>Clostridia</taxon>
        <taxon>Eubacteriales</taxon>
        <taxon>Peptococcaceae</taxon>
        <taxon>Thermanaerosceptrum</taxon>
    </lineage>
</organism>
<comment type="catalytic activity">
    <reaction evidence="6">
        <text>precorrin-2 + NAD(+) = sirohydrochlorin + NADH + 2 H(+)</text>
        <dbReference type="Rhea" id="RHEA:15613"/>
        <dbReference type="ChEBI" id="CHEBI:15378"/>
        <dbReference type="ChEBI" id="CHEBI:57540"/>
        <dbReference type="ChEBI" id="CHEBI:57945"/>
        <dbReference type="ChEBI" id="CHEBI:58351"/>
        <dbReference type="ChEBI" id="CHEBI:58827"/>
        <dbReference type="EC" id="1.3.1.76"/>
    </reaction>
</comment>
<dbReference type="SUPFAM" id="SSF51735">
    <property type="entry name" value="NAD(P)-binding Rossmann-fold domains"/>
    <property type="match status" value="1"/>
</dbReference>
<protein>
    <recommendedName>
        <fullName evidence="2">precorrin-2 dehydrogenase</fullName>
        <ecNumber evidence="2">1.3.1.76</ecNumber>
    </recommendedName>
</protein>
<gene>
    <name evidence="8" type="ORF">BR63_05935</name>
</gene>
<dbReference type="InterPro" id="IPR042518">
    <property type="entry name" value="SirC_C"/>
</dbReference>
<evidence type="ECO:0000256" key="6">
    <source>
        <dbReference type="ARBA" id="ARBA00047561"/>
    </source>
</evidence>
<name>A0A7G6E1D8_THEFR</name>
<feature type="domain" description="Siroheme synthase central" evidence="7">
    <location>
        <begin position="120"/>
        <end position="146"/>
    </location>
</feature>
<dbReference type="EMBL" id="CP045798">
    <property type="protein sequence ID" value="QNB45892.1"/>
    <property type="molecule type" value="Genomic_DNA"/>
</dbReference>
<proteinExistence type="predicted"/>
<dbReference type="KEGG" id="tfr:BR63_05935"/>
<dbReference type="UniPathway" id="UPA00262">
    <property type="reaction ID" value="UER00222"/>
</dbReference>
<dbReference type="InterPro" id="IPR036291">
    <property type="entry name" value="NAD(P)-bd_dom_sf"/>
</dbReference>
<reference evidence="8 9" key="1">
    <citation type="journal article" date="2019" name="Front. Microbiol.">
        <title>Thermoanaerosceptrum fracticalcis gen. nov. sp. nov., a Novel Fumarate-Fermenting Microorganism From a Deep Fractured Carbonate Aquifer of the US Great Basin.</title>
        <authorList>
            <person name="Hamilton-Brehm S.D."/>
            <person name="Stewart L.E."/>
            <person name="Zavarin M."/>
            <person name="Caldwell M."/>
            <person name="Lawson P.A."/>
            <person name="Onstott T.C."/>
            <person name="Grzymski J."/>
            <person name="Neveux I."/>
            <person name="Lollar B.S."/>
            <person name="Russell C.E."/>
            <person name="Moser D.P."/>
        </authorList>
    </citation>
    <scope>NUCLEOTIDE SEQUENCE [LARGE SCALE GENOMIC DNA]</scope>
    <source>
        <strain evidence="8 9">DRI-13</strain>
    </source>
</reference>
<keyword evidence="5" id="KW-0627">Porphyrin biosynthesis</keyword>
<dbReference type="Proteomes" id="UP000515847">
    <property type="component" value="Chromosome"/>
</dbReference>
<dbReference type="Pfam" id="PF14824">
    <property type="entry name" value="Sirohm_synth_M"/>
    <property type="match status" value="1"/>
</dbReference>
<dbReference type="GO" id="GO:0043115">
    <property type="term" value="F:precorrin-2 dehydrogenase activity"/>
    <property type="evidence" value="ECO:0007669"/>
    <property type="project" value="UniProtKB-EC"/>
</dbReference>
<dbReference type="Pfam" id="PF13241">
    <property type="entry name" value="NAD_binding_7"/>
    <property type="match status" value="1"/>
</dbReference>
<evidence type="ECO:0000259" key="7">
    <source>
        <dbReference type="Pfam" id="PF14824"/>
    </source>
</evidence>
<dbReference type="InterPro" id="IPR028161">
    <property type="entry name" value="Met8-like"/>
</dbReference>
<evidence type="ECO:0000256" key="4">
    <source>
        <dbReference type="ARBA" id="ARBA00023027"/>
    </source>
</evidence>
<dbReference type="GO" id="GO:0019354">
    <property type="term" value="P:siroheme biosynthetic process"/>
    <property type="evidence" value="ECO:0007669"/>
    <property type="project" value="UniProtKB-UniPathway"/>
</dbReference>
<dbReference type="EC" id="1.3.1.76" evidence="2"/>
<evidence type="ECO:0000256" key="5">
    <source>
        <dbReference type="ARBA" id="ARBA00023244"/>
    </source>
</evidence>
<dbReference type="PANTHER" id="PTHR35330">
    <property type="entry name" value="SIROHEME BIOSYNTHESIS PROTEIN MET8"/>
    <property type="match status" value="1"/>
</dbReference>
<evidence type="ECO:0000256" key="3">
    <source>
        <dbReference type="ARBA" id="ARBA00023002"/>
    </source>
</evidence>
<dbReference type="InterPro" id="IPR028281">
    <property type="entry name" value="Sirohaem_synthase_central"/>
</dbReference>
<keyword evidence="4" id="KW-0520">NAD</keyword>
<dbReference type="Gene3D" id="1.10.8.610">
    <property type="entry name" value="SirC, precorrin-2 dehydrogenase, C-terminal helical domain-like"/>
    <property type="match status" value="1"/>
</dbReference>
<comment type="pathway">
    <text evidence="1">Porphyrin-containing compound metabolism; siroheme biosynthesis; sirohydrochlorin from precorrin-2: step 1/1.</text>
</comment>
<dbReference type="AlphaFoldDB" id="A0A7G6E1D8"/>
<dbReference type="NCBIfam" id="TIGR01470">
    <property type="entry name" value="cysG_Nterm"/>
    <property type="match status" value="1"/>
</dbReference>
<dbReference type="InterPro" id="IPR006367">
    <property type="entry name" value="Sirohaem_synthase_N"/>
</dbReference>
<evidence type="ECO:0000313" key="8">
    <source>
        <dbReference type="EMBL" id="QNB45892.1"/>
    </source>
</evidence>
<keyword evidence="3" id="KW-0560">Oxidoreductase</keyword>
<dbReference type="OrthoDB" id="9773765at2"/>
<dbReference type="PANTHER" id="PTHR35330:SF1">
    <property type="entry name" value="SIROHEME BIOSYNTHESIS PROTEIN MET8"/>
    <property type="match status" value="1"/>
</dbReference>
<dbReference type="Gene3D" id="3.40.50.720">
    <property type="entry name" value="NAD(P)-binding Rossmann-like Domain"/>
    <property type="match status" value="1"/>
</dbReference>
<evidence type="ECO:0000256" key="1">
    <source>
        <dbReference type="ARBA" id="ARBA00005010"/>
    </source>
</evidence>
<dbReference type="SUPFAM" id="SSF75615">
    <property type="entry name" value="Siroheme synthase middle domains-like"/>
    <property type="match status" value="1"/>
</dbReference>
<evidence type="ECO:0000313" key="9">
    <source>
        <dbReference type="Proteomes" id="UP000515847"/>
    </source>
</evidence>
<dbReference type="RefSeq" id="WP_034423595.1">
    <property type="nucleotide sequence ID" value="NZ_CP045798.1"/>
</dbReference>
<keyword evidence="9" id="KW-1185">Reference proteome</keyword>
<sequence length="213" mass="23357">MSLSYPVNLNISGKGCLVVGGGSVAARKVRGLLECGGKVCVVSPMLHPLLLKLTEEKQIVWLNRNFQAEDINDKFLVIAATDNAELNHEVAALCTEKNILINVVDDPLWCSFTLPAVHRQGDLLIAVSTNGKSPALARVIKEELAEKFRGEFAQALELLGNLRETLFAECPDDKMRGKVLQGLVTGELLKLIEDGQLEVVKERINRCLLSLQD</sequence>